<dbReference type="InterPro" id="IPR036259">
    <property type="entry name" value="MFS_trans_sf"/>
</dbReference>
<evidence type="ECO:0000256" key="2">
    <source>
        <dbReference type="ARBA" id="ARBA00022692"/>
    </source>
</evidence>
<dbReference type="AlphaFoldDB" id="A0A367RRD7"/>
<proteinExistence type="predicted"/>
<dbReference type="EMBL" id="LXQD01000084">
    <property type="protein sequence ID" value="RCJ39055.1"/>
    <property type="molecule type" value="Genomic_DNA"/>
</dbReference>
<feature type="transmembrane region" description="Helical" evidence="5">
    <location>
        <begin position="34"/>
        <end position="58"/>
    </location>
</feature>
<keyword evidence="4 5" id="KW-0472">Membrane</keyword>
<dbReference type="PANTHER" id="PTHR23521:SF3">
    <property type="entry name" value="MFS TRANSPORTER"/>
    <property type="match status" value="1"/>
</dbReference>
<evidence type="ECO:0000256" key="5">
    <source>
        <dbReference type="SAM" id="Phobius"/>
    </source>
</evidence>
<protein>
    <recommendedName>
        <fullName evidence="6">Major facilitator superfamily (MFS) profile domain-containing protein</fullName>
    </recommendedName>
</protein>
<feature type="transmembrane region" description="Helical" evidence="5">
    <location>
        <begin position="231"/>
        <end position="249"/>
    </location>
</feature>
<dbReference type="Proteomes" id="UP000252107">
    <property type="component" value="Unassembled WGS sequence"/>
</dbReference>
<dbReference type="GO" id="GO:0022857">
    <property type="term" value="F:transmembrane transporter activity"/>
    <property type="evidence" value="ECO:0007669"/>
    <property type="project" value="InterPro"/>
</dbReference>
<name>A0A367RRD7_9NOSO</name>
<feature type="transmembrane region" description="Helical" evidence="5">
    <location>
        <begin position="285"/>
        <end position="309"/>
    </location>
</feature>
<dbReference type="InterPro" id="IPR005829">
    <property type="entry name" value="Sugar_transporter_CS"/>
</dbReference>
<keyword evidence="2 5" id="KW-0812">Transmembrane</keyword>
<evidence type="ECO:0000256" key="3">
    <source>
        <dbReference type="ARBA" id="ARBA00022989"/>
    </source>
</evidence>
<gene>
    <name evidence="7" type="ORF">A6770_39245</name>
</gene>
<organism evidence="7 8">
    <name type="scientific">Nostoc minutum NIES-26</name>
    <dbReference type="NCBI Taxonomy" id="1844469"/>
    <lineage>
        <taxon>Bacteria</taxon>
        <taxon>Bacillati</taxon>
        <taxon>Cyanobacteriota</taxon>
        <taxon>Cyanophyceae</taxon>
        <taxon>Nostocales</taxon>
        <taxon>Nostocaceae</taxon>
        <taxon>Nostoc</taxon>
    </lineage>
</organism>
<evidence type="ECO:0000259" key="6">
    <source>
        <dbReference type="PROSITE" id="PS50850"/>
    </source>
</evidence>
<feature type="transmembrane region" description="Helical" evidence="5">
    <location>
        <begin position="321"/>
        <end position="341"/>
    </location>
</feature>
<keyword evidence="8" id="KW-1185">Reference proteome</keyword>
<feature type="transmembrane region" description="Helical" evidence="5">
    <location>
        <begin position="347"/>
        <end position="367"/>
    </location>
</feature>
<feature type="transmembrane region" description="Helical" evidence="5">
    <location>
        <begin position="70"/>
        <end position="87"/>
    </location>
</feature>
<dbReference type="GO" id="GO:0005886">
    <property type="term" value="C:plasma membrane"/>
    <property type="evidence" value="ECO:0007669"/>
    <property type="project" value="UniProtKB-SubCell"/>
</dbReference>
<dbReference type="Pfam" id="PF07690">
    <property type="entry name" value="MFS_1"/>
    <property type="match status" value="1"/>
</dbReference>
<dbReference type="SUPFAM" id="SSF103473">
    <property type="entry name" value="MFS general substrate transporter"/>
    <property type="match status" value="1"/>
</dbReference>
<dbReference type="PROSITE" id="PS00216">
    <property type="entry name" value="SUGAR_TRANSPORT_1"/>
    <property type="match status" value="1"/>
</dbReference>
<accession>A0A367RRD7</accession>
<sequence>MKRPQFIVAVAIFLITHATNLQIPLYGTYAKMAGFGSGVSAIAFSTYIAGLVPTLVLLGGASDQIGRKTVILTSLLLACVATFLMIVQPNIYTLFVTRVLQGISVGFMTGTGTAYLSALMPQNTTKVAAYVSLTTALGFSSGALFTNATLFYRHSLVPFSYWVVFILLLGCISLAISIPEQATTSAVLIRLPSFSMGAVWAGLAIALAWSLAGIVGVILPTQLTRYGLPNWAGLMLFIITTAGVVFQPFARRLEAQRSLQIGAVLLVAGYFSFTCGAWFGHLWLVLAGVAIAGTACYGFTYLGGLAEVVQISGTQSARFTSGYFVCAYLGYGIPVILIGFLSDKFGVMQVLFGFGAVLLVCNALLFVRYQRIAKDQQDA</sequence>
<feature type="domain" description="Major facilitator superfamily (MFS) profile" evidence="6">
    <location>
        <begin position="4"/>
        <end position="379"/>
    </location>
</feature>
<dbReference type="InterPro" id="IPR020846">
    <property type="entry name" value="MFS_dom"/>
</dbReference>
<dbReference type="PANTHER" id="PTHR23521">
    <property type="entry name" value="TRANSPORTER MFS SUPERFAMILY"/>
    <property type="match status" value="1"/>
</dbReference>
<keyword evidence="3 5" id="KW-1133">Transmembrane helix</keyword>
<evidence type="ECO:0000313" key="7">
    <source>
        <dbReference type="EMBL" id="RCJ39055.1"/>
    </source>
</evidence>
<comment type="caution">
    <text evidence="7">The sequence shown here is derived from an EMBL/GenBank/DDBJ whole genome shotgun (WGS) entry which is preliminary data.</text>
</comment>
<feature type="transmembrane region" description="Helical" evidence="5">
    <location>
        <begin position="159"/>
        <end position="178"/>
    </location>
</feature>
<dbReference type="InterPro" id="IPR011701">
    <property type="entry name" value="MFS"/>
</dbReference>
<evidence type="ECO:0000256" key="1">
    <source>
        <dbReference type="ARBA" id="ARBA00004651"/>
    </source>
</evidence>
<evidence type="ECO:0000313" key="8">
    <source>
        <dbReference type="Proteomes" id="UP000252107"/>
    </source>
</evidence>
<evidence type="ECO:0000256" key="4">
    <source>
        <dbReference type="ARBA" id="ARBA00023136"/>
    </source>
</evidence>
<feature type="transmembrane region" description="Helical" evidence="5">
    <location>
        <begin position="99"/>
        <end position="120"/>
    </location>
</feature>
<feature type="transmembrane region" description="Helical" evidence="5">
    <location>
        <begin position="198"/>
        <end position="219"/>
    </location>
</feature>
<dbReference type="Gene3D" id="1.20.1250.20">
    <property type="entry name" value="MFS general substrate transporter like domains"/>
    <property type="match status" value="1"/>
</dbReference>
<reference evidence="7" key="1">
    <citation type="submission" date="2016-04" db="EMBL/GenBank/DDBJ databases">
        <authorList>
            <person name="Tabuchi Yagui T.R."/>
        </authorList>
    </citation>
    <scope>NUCLEOTIDE SEQUENCE [LARGE SCALE GENOMIC DNA]</scope>
    <source>
        <strain evidence="7">NIES-26</strain>
    </source>
</reference>
<dbReference type="PROSITE" id="PS50850">
    <property type="entry name" value="MFS"/>
    <property type="match status" value="1"/>
</dbReference>
<feature type="transmembrane region" description="Helical" evidence="5">
    <location>
        <begin position="127"/>
        <end position="153"/>
    </location>
</feature>
<comment type="subcellular location">
    <subcellularLocation>
        <location evidence="1">Cell membrane</location>
        <topology evidence="1">Multi-pass membrane protein</topology>
    </subcellularLocation>
</comment>
<feature type="transmembrane region" description="Helical" evidence="5">
    <location>
        <begin position="261"/>
        <end position="279"/>
    </location>
</feature>